<feature type="domain" description="General secretion pathway GspH" evidence="12">
    <location>
        <begin position="45"/>
        <end position="138"/>
    </location>
</feature>
<evidence type="ECO:0000256" key="10">
    <source>
        <dbReference type="ARBA" id="ARBA00030775"/>
    </source>
</evidence>
<evidence type="ECO:0000256" key="3">
    <source>
        <dbReference type="ARBA" id="ARBA00022475"/>
    </source>
</evidence>
<evidence type="ECO:0000256" key="8">
    <source>
        <dbReference type="ARBA" id="ARBA00023136"/>
    </source>
</evidence>
<evidence type="ECO:0000256" key="7">
    <source>
        <dbReference type="ARBA" id="ARBA00022989"/>
    </source>
</evidence>
<evidence type="ECO:0000256" key="2">
    <source>
        <dbReference type="ARBA" id="ARBA00021549"/>
    </source>
</evidence>
<name>A0ABN0S7L1_9GAMM</name>
<evidence type="ECO:0000313" key="14">
    <source>
        <dbReference type="Proteomes" id="UP000023842"/>
    </source>
</evidence>
<evidence type="ECO:0000256" key="11">
    <source>
        <dbReference type="SAM" id="Phobius"/>
    </source>
</evidence>
<sequence length="160" mass="17380">MPGQTNTSGFTLVELMIVIALLAIVALIAAPSFTDMIERNRLQSQAEELKSFLLYARGEAVTLRASTTVETDDEEAWVIERGGTIIRQLEHNPALVTIRSSTETITFRGNGTATAATFTVCHDDDPTRGYFLEIQASGATSLYLPGEKDANHTVLDSCTL</sequence>
<dbReference type="RefSeq" id="WP_037004229.1">
    <property type="nucleotide sequence ID" value="NZ_JFJN01000086.1"/>
</dbReference>
<dbReference type="PROSITE" id="PS00409">
    <property type="entry name" value="PROKAR_NTER_METHYL"/>
    <property type="match status" value="1"/>
</dbReference>
<evidence type="ECO:0000256" key="9">
    <source>
        <dbReference type="ARBA" id="ARBA00025772"/>
    </source>
</evidence>
<dbReference type="InterPro" id="IPR045584">
    <property type="entry name" value="Pilin-like"/>
</dbReference>
<feature type="transmembrane region" description="Helical" evidence="11">
    <location>
        <begin position="12"/>
        <end position="33"/>
    </location>
</feature>
<dbReference type="InterPro" id="IPR012902">
    <property type="entry name" value="N_methyl_site"/>
</dbReference>
<evidence type="ECO:0000259" key="12">
    <source>
        <dbReference type="Pfam" id="PF12019"/>
    </source>
</evidence>
<evidence type="ECO:0000313" key="13">
    <source>
        <dbReference type="EMBL" id="EZH77651.1"/>
    </source>
</evidence>
<dbReference type="Pfam" id="PF07963">
    <property type="entry name" value="N_methyl"/>
    <property type="match status" value="1"/>
</dbReference>
<evidence type="ECO:0000256" key="6">
    <source>
        <dbReference type="ARBA" id="ARBA00022692"/>
    </source>
</evidence>
<gene>
    <name evidence="13" type="ORF">AU05_23870</name>
</gene>
<keyword evidence="8 11" id="KW-0472">Membrane</keyword>
<evidence type="ECO:0000256" key="5">
    <source>
        <dbReference type="ARBA" id="ARBA00022519"/>
    </source>
</evidence>
<dbReference type="InterPro" id="IPR022346">
    <property type="entry name" value="T2SS_GspH"/>
</dbReference>
<proteinExistence type="inferred from homology"/>
<evidence type="ECO:0000256" key="1">
    <source>
        <dbReference type="ARBA" id="ARBA00004377"/>
    </source>
</evidence>
<evidence type="ECO:0000256" key="4">
    <source>
        <dbReference type="ARBA" id="ARBA00022481"/>
    </source>
</evidence>
<dbReference type="EMBL" id="JFJN01000086">
    <property type="protein sequence ID" value="EZH77651.1"/>
    <property type="molecule type" value="Genomic_DNA"/>
</dbReference>
<dbReference type="Pfam" id="PF12019">
    <property type="entry name" value="GspH"/>
    <property type="match status" value="1"/>
</dbReference>
<keyword evidence="3" id="KW-1003">Cell membrane</keyword>
<comment type="caution">
    <text evidence="13">The sequence shown here is derived from an EMBL/GenBank/DDBJ whole genome shotgun (WGS) entry which is preliminary data.</text>
</comment>
<keyword evidence="6 11" id="KW-0812">Transmembrane</keyword>
<comment type="similarity">
    <text evidence="9">Belongs to the GSP H family.</text>
</comment>
<keyword evidence="4" id="KW-0488">Methylation</keyword>
<accession>A0ABN0S7L1</accession>
<dbReference type="NCBIfam" id="TIGR02532">
    <property type="entry name" value="IV_pilin_GFxxxE"/>
    <property type="match status" value="1"/>
</dbReference>
<organism evidence="13 14">
    <name type="scientific">Ectopseudomonas composti</name>
    <dbReference type="NCBI Taxonomy" id="658457"/>
    <lineage>
        <taxon>Bacteria</taxon>
        <taxon>Pseudomonadati</taxon>
        <taxon>Pseudomonadota</taxon>
        <taxon>Gammaproteobacteria</taxon>
        <taxon>Pseudomonadales</taxon>
        <taxon>Pseudomonadaceae</taxon>
        <taxon>Ectopseudomonas</taxon>
    </lineage>
</organism>
<keyword evidence="5" id="KW-0997">Cell inner membrane</keyword>
<dbReference type="Gene3D" id="3.55.40.10">
    <property type="entry name" value="minor pseudopilin epsh domain"/>
    <property type="match status" value="1"/>
</dbReference>
<comment type="subcellular location">
    <subcellularLocation>
        <location evidence="1">Cell inner membrane</location>
        <topology evidence="1">Single-pass membrane protein</topology>
    </subcellularLocation>
</comment>
<dbReference type="SUPFAM" id="SSF54523">
    <property type="entry name" value="Pili subunits"/>
    <property type="match status" value="1"/>
</dbReference>
<reference evidence="14" key="1">
    <citation type="journal article" date="2014" name="Genome Announc.">
        <title>Draft Genome Sequence of the algae degrading bacterium Pseudomonas mendocina AD6.</title>
        <authorList>
            <person name="Barney B.M."/>
            <person name="Lenneman E.M."/>
        </authorList>
    </citation>
    <scope>NUCLEOTIDE SEQUENCE [LARGE SCALE GENOMIC DNA]</scope>
    <source>
        <strain evidence="14">AD6</strain>
    </source>
</reference>
<dbReference type="Proteomes" id="UP000023842">
    <property type="component" value="Unassembled WGS sequence"/>
</dbReference>
<keyword evidence="14" id="KW-1185">Reference proteome</keyword>
<keyword evidence="7 11" id="KW-1133">Transmembrane helix</keyword>
<protein>
    <recommendedName>
        <fullName evidence="2">Type II secretion system protein H</fullName>
    </recommendedName>
    <alternativeName>
        <fullName evidence="10">General secretion pathway protein H</fullName>
    </alternativeName>
</protein>